<evidence type="ECO:0000313" key="7">
    <source>
        <dbReference type="Proteomes" id="UP000252586"/>
    </source>
</evidence>
<evidence type="ECO:0000256" key="2">
    <source>
        <dbReference type="ARBA" id="ARBA00022729"/>
    </source>
</evidence>
<dbReference type="Pfam" id="PF08386">
    <property type="entry name" value="Abhydrolase_4"/>
    <property type="match status" value="1"/>
</dbReference>
<reference evidence="6 7" key="1">
    <citation type="submission" date="2018-06" db="EMBL/GenBank/DDBJ databases">
        <title>Genomic Encyclopedia of Type Strains, Phase IV (KMG-IV): sequencing the most valuable type-strain genomes for metagenomic binning, comparative biology and taxonomic classification.</title>
        <authorList>
            <person name="Goeker M."/>
        </authorList>
    </citation>
    <scope>NUCLEOTIDE SEQUENCE [LARGE SCALE GENOMIC DNA]</scope>
    <source>
        <strain evidence="6 7">DSM 44599</strain>
    </source>
</reference>
<dbReference type="InterPro" id="IPR013595">
    <property type="entry name" value="Pept_S33_TAP-like_C"/>
</dbReference>
<evidence type="ECO:0000256" key="4">
    <source>
        <dbReference type="SAM" id="SignalP"/>
    </source>
</evidence>
<accession>A0A366DWL3</accession>
<dbReference type="Gene3D" id="3.40.50.1820">
    <property type="entry name" value="alpha/beta hydrolase"/>
    <property type="match status" value="1"/>
</dbReference>
<organism evidence="6 7">
    <name type="scientific">Nocardia puris</name>
    <dbReference type="NCBI Taxonomy" id="208602"/>
    <lineage>
        <taxon>Bacteria</taxon>
        <taxon>Bacillati</taxon>
        <taxon>Actinomycetota</taxon>
        <taxon>Actinomycetes</taxon>
        <taxon>Mycobacteriales</taxon>
        <taxon>Nocardiaceae</taxon>
        <taxon>Nocardia</taxon>
    </lineage>
</organism>
<dbReference type="Proteomes" id="UP000252586">
    <property type="component" value="Unassembled WGS sequence"/>
</dbReference>
<keyword evidence="3 6" id="KW-0378">Hydrolase</keyword>
<feature type="signal peptide" evidence="4">
    <location>
        <begin position="1"/>
        <end position="23"/>
    </location>
</feature>
<dbReference type="SUPFAM" id="SSF53474">
    <property type="entry name" value="alpha/beta-Hydrolases"/>
    <property type="match status" value="1"/>
</dbReference>
<dbReference type="STRING" id="1210090.GCA_001613185_05165"/>
<dbReference type="RefSeq" id="WP_067512066.1">
    <property type="nucleotide sequence ID" value="NZ_QNRE01000002.1"/>
</dbReference>
<sequence>MPWIQRISVLVATCAVAVWCANSATDDAPAATDAPAALAWSPCADLAAPDDGRVWECATLPVPLDHARPDGPAIDLAVLRSRTADPARRLGSLVYNPGGPGGSGFEHAPAVAARFAGLLDRYDLVSWDPRGVGRSAPITCEQPELPARVPRTDAEWAELDAASLRFADSCVNGSGRLLPHVGLADSARDLDLIRAALGERRLDFLGVSYGGQLGAAYATLAPERVGRMVLDAPGTPLREFRRTLLDQAAGMEAALRDFVRFCLDDGQCPLGRDENAALDGTDRFLSALDTESSDLDRATATAALGIALSAPETWPHLELALGRALAGDGSELAGYAALFTGRRADGTFSNFAAANTAINCADYPDIYTVAQIRDLMPEFARVSPRFGELTGLRLAECARWPVHGVGRVALDGGGAPTVLVVGATGDPQARYEWVTEVAEHLRPATLLTYDGPGHGAYGGVDPCVDRVVEDYLREGVVPAEGARCP</sequence>
<dbReference type="PANTHER" id="PTHR43248:SF29">
    <property type="entry name" value="TRIPEPTIDYL AMINOPEPTIDASE"/>
    <property type="match status" value="1"/>
</dbReference>
<protein>
    <submittedName>
        <fullName evidence="6">Alpha/beta hydrolase family protein</fullName>
    </submittedName>
</protein>
<dbReference type="EMBL" id="QNRE01000002">
    <property type="protein sequence ID" value="RBO93684.1"/>
    <property type="molecule type" value="Genomic_DNA"/>
</dbReference>
<proteinExistence type="inferred from homology"/>
<feature type="domain" description="Peptidase S33 tripeptidyl aminopeptidase-like C-terminal" evidence="5">
    <location>
        <begin position="384"/>
        <end position="484"/>
    </location>
</feature>
<evidence type="ECO:0000256" key="1">
    <source>
        <dbReference type="ARBA" id="ARBA00010088"/>
    </source>
</evidence>
<dbReference type="InterPro" id="IPR029058">
    <property type="entry name" value="AB_hydrolase_fold"/>
</dbReference>
<name>A0A366DWL3_9NOCA</name>
<dbReference type="OrthoDB" id="4447445at2"/>
<feature type="chain" id="PRO_5038994877" evidence="4">
    <location>
        <begin position="24"/>
        <end position="485"/>
    </location>
</feature>
<dbReference type="GO" id="GO:0016787">
    <property type="term" value="F:hydrolase activity"/>
    <property type="evidence" value="ECO:0007669"/>
    <property type="project" value="UniProtKB-KW"/>
</dbReference>
<evidence type="ECO:0000256" key="3">
    <source>
        <dbReference type="ARBA" id="ARBA00022801"/>
    </source>
</evidence>
<keyword evidence="7" id="KW-1185">Reference proteome</keyword>
<dbReference type="PANTHER" id="PTHR43248">
    <property type="entry name" value="2-SUCCINYL-6-HYDROXY-2,4-CYCLOHEXADIENE-1-CARBOXYLATE SYNTHASE"/>
    <property type="match status" value="1"/>
</dbReference>
<dbReference type="AlphaFoldDB" id="A0A366DWL3"/>
<comment type="similarity">
    <text evidence="1">Belongs to the peptidase S33 family.</text>
</comment>
<evidence type="ECO:0000259" key="5">
    <source>
        <dbReference type="Pfam" id="PF08386"/>
    </source>
</evidence>
<evidence type="ECO:0000313" key="6">
    <source>
        <dbReference type="EMBL" id="RBO93684.1"/>
    </source>
</evidence>
<keyword evidence="2 4" id="KW-0732">Signal</keyword>
<gene>
    <name evidence="6" type="ORF">DFR74_102101</name>
</gene>
<comment type="caution">
    <text evidence="6">The sequence shown here is derived from an EMBL/GenBank/DDBJ whole genome shotgun (WGS) entry which is preliminary data.</text>
</comment>
<dbReference type="InterPro" id="IPR051601">
    <property type="entry name" value="Serine_prot/Carboxylest_S33"/>
</dbReference>